<evidence type="ECO:0000313" key="2">
    <source>
        <dbReference type="Proteomes" id="UP000221469"/>
    </source>
</evidence>
<protein>
    <submittedName>
        <fullName evidence="1">Uncharacterized protein</fullName>
    </submittedName>
</protein>
<organism evidence="1 2">
    <name type="scientific">Mycobacterium phage Bricole</name>
    <dbReference type="NCBI Taxonomy" id="1718601"/>
    <lineage>
        <taxon>Viruses</taxon>
        <taxon>Duplodnaviria</taxon>
        <taxon>Heunggongvirae</taxon>
        <taxon>Uroviricota</taxon>
        <taxon>Caudoviricetes</taxon>
        <taxon>Vilmaviridae</taxon>
        <taxon>Mclasvirinae</taxon>
        <taxon>Bongovirus</taxon>
        <taxon>Bongovirus bongo</taxon>
    </lineage>
</organism>
<gene>
    <name evidence="1" type="ORF">SEA_BRICOLE_62</name>
</gene>
<accession>A0A0M4RBY8</accession>
<name>A0A0M4RBY8_9CAUD</name>
<evidence type="ECO:0000313" key="1">
    <source>
        <dbReference type="EMBL" id="ALF00590.1"/>
    </source>
</evidence>
<dbReference type="EMBL" id="KT591491">
    <property type="protein sequence ID" value="ALF00590.1"/>
    <property type="molecule type" value="Genomic_DNA"/>
</dbReference>
<dbReference type="Proteomes" id="UP000221469">
    <property type="component" value="Segment"/>
</dbReference>
<sequence>MATSILKIRGPYGPDGSQGDDGVELYNDEVVTPYGVLGTLRLRREDGKRFITQADGLILIRRGYPAAWTEESLAGVEMHETPFGVQLFKLTAENGFVTYRLLDDDLRWEDEFDGIVSTAAEYQLAMLIKSQWFEVFPPPEKYRHEVITRDLKLVDPQ</sequence>
<proteinExistence type="predicted"/>
<reference evidence="1 2" key="1">
    <citation type="submission" date="2015-08" db="EMBL/GenBank/DDBJ databases">
        <authorList>
            <person name="Barekzi N."/>
            <person name="Doss J.H."/>
            <person name="Bluford J."/>
            <person name="Fizer S."/>
            <person name="Garofalo A.E."/>
            <person name="Gasalao M.B."/>
            <person name="Griffin J."/>
            <person name="Henderson C.M."/>
            <person name="Hyre A.N."/>
            <person name="Irons L.B."/>
            <person name="Jafree E."/>
            <person name="Kanda K."/>
            <person name="Matthews D."/>
            <person name="Mclaren B."/>
            <person name="Moriarty A."/>
            <person name="Northam N."/>
            <person name="Ryan M."/>
            <person name="Smith D.E."/>
            <person name="Vanselow D."/>
            <person name="Welch J."/>
            <person name="Gauthier D."/>
            <person name="Anders K.R."/>
            <person name="Bradley K.W."/>
            <person name="Asai D.J."/>
            <person name="Bowman C.A."/>
            <person name="Russell D.A."/>
            <person name="Pope W.H."/>
            <person name="Jacobs-Sera D."/>
            <person name="Hendrix R.W."/>
            <person name="Hatfull G.F."/>
        </authorList>
    </citation>
    <scope>NUCLEOTIDE SEQUENCE [LARGE SCALE GENOMIC DNA]</scope>
</reference>